<protein>
    <submittedName>
        <fullName evidence="1">Uncharacterized protein</fullName>
    </submittedName>
</protein>
<dbReference type="SUPFAM" id="SSF47598">
    <property type="entry name" value="Ribbon-helix-helix"/>
    <property type="match status" value="1"/>
</dbReference>
<sequence>MKTKLTLTIEKSLIEKAKKFANESGRSLSDLVENYLEKEVKESENKQLEIPEEFQGLFGTVNLPVDLNEKETIRQILAEKQKS</sequence>
<dbReference type="EMBL" id="JAFKCW010000004">
    <property type="protein sequence ID" value="MBN7802815.1"/>
    <property type="molecule type" value="Genomic_DNA"/>
</dbReference>
<evidence type="ECO:0000313" key="1">
    <source>
        <dbReference type="EMBL" id="MBN7802815.1"/>
    </source>
</evidence>
<name>A0ABS3BWU0_9BACT</name>
<comment type="caution">
    <text evidence="1">The sequence shown here is derived from an EMBL/GenBank/DDBJ whole genome shotgun (WGS) entry which is preliminary data.</text>
</comment>
<dbReference type="Proteomes" id="UP000664698">
    <property type="component" value="Unassembled WGS sequence"/>
</dbReference>
<dbReference type="Pfam" id="PF19891">
    <property type="entry name" value="DUF6364"/>
    <property type="match status" value="1"/>
</dbReference>
<dbReference type="InterPro" id="IPR045944">
    <property type="entry name" value="DUF6364"/>
</dbReference>
<organism evidence="1 2">
    <name type="scientific">Algoriphagus aestuariicola</name>
    <dbReference type="NCBI Taxonomy" id="1852016"/>
    <lineage>
        <taxon>Bacteria</taxon>
        <taxon>Pseudomonadati</taxon>
        <taxon>Bacteroidota</taxon>
        <taxon>Cytophagia</taxon>
        <taxon>Cytophagales</taxon>
        <taxon>Cyclobacteriaceae</taxon>
        <taxon>Algoriphagus</taxon>
    </lineage>
</organism>
<proteinExistence type="predicted"/>
<evidence type="ECO:0000313" key="2">
    <source>
        <dbReference type="Proteomes" id="UP000664698"/>
    </source>
</evidence>
<keyword evidence="2" id="KW-1185">Reference proteome</keyword>
<accession>A0ABS3BWU0</accession>
<reference evidence="1 2" key="1">
    <citation type="submission" date="2021-03" db="EMBL/GenBank/DDBJ databases">
        <title>novel species isolated from a fishpond in China.</title>
        <authorList>
            <person name="Lu H."/>
            <person name="Cai Z."/>
        </authorList>
    </citation>
    <scope>NUCLEOTIDE SEQUENCE [LARGE SCALE GENOMIC DNA]</scope>
    <source>
        <strain evidence="1 2">JCM 31546</strain>
    </source>
</reference>
<dbReference type="RefSeq" id="WP_206570823.1">
    <property type="nucleotide sequence ID" value="NZ_JAFKCW010000004.1"/>
</dbReference>
<gene>
    <name evidence="1" type="ORF">J0A67_18200</name>
</gene>
<dbReference type="InterPro" id="IPR010985">
    <property type="entry name" value="Ribbon_hlx_hlx"/>
</dbReference>